<dbReference type="PROSITE" id="PS50181">
    <property type="entry name" value="FBOX"/>
    <property type="match status" value="1"/>
</dbReference>
<evidence type="ECO:0000259" key="1">
    <source>
        <dbReference type="PROSITE" id="PS50181"/>
    </source>
</evidence>
<sequence length="719" mass="83378">MVTDENLELDTLQTPRNNATNPILSIPADIFRCIADYLERADALRLKLVCRGLSQSQVIDEVIYKYPIQFEDVREMRLNDWNYKSPGRERWEAFCASVNDGNRRFISKIAMCHFSSIDDFKWIAENLPNLTSLDISNIKDFVWTPAEIWTWNELVQACPNLFSRLQELEVCNWSDFAAHSRVEYNYSYNDYQFKPNFRLSRRRDLSSVPSAILPACTQLKTLGVRGSFRHITWTEWEIHQRVCVFVDALITHGPSTLTTLRVHDLSPFLSLLVSENVKLRKLCKIEVSLCAWVHEHRDSFRSYPYQFLTHRMIPGTQHREEEGEFDTGDYEACERNHMEIGQKVTQGVGHSLCNMFKELHTASQESHIKVLPTESLRDIILHPFHFVSVHRPTRNNQVEYPDCSVDEDMQSALQWMVRTCGFRPIFAWDSLCCDVFPANIDHSTTKPKADIISGLKTFFETLRQLGIPVRLSIGDRGMTYTNNGLDRSVYFSDYKHHVGEGAERKQVLAASQARFNLSRIAHLVDELIIQYSLDMPGVAGWGKSNRQLSKGEVALVAREMKGWRKFWARYALRLTALKKLTLLIPAGIFEAWSLSKQLAQLLGDESWQVLELDVVSRRIEASGIDGYMHMVGRYLHKRHPRMRFLKRSFYRQNDKPLELNAAPMTEDMLDEENIFAEDGEELADLPKEEANRFWCAGRKPEKRPLQYSDMPPTKRPRIE</sequence>
<dbReference type="InterPro" id="IPR032675">
    <property type="entry name" value="LRR_dom_sf"/>
</dbReference>
<dbReference type="Gene3D" id="3.80.10.10">
    <property type="entry name" value="Ribonuclease Inhibitor"/>
    <property type="match status" value="1"/>
</dbReference>
<dbReference type="InterPro" id="IPR001810">
    <property type="entry name" value="F-box_dom"/>
</dbReference>
<dbReference type="OrthoDB" id="3889716at2759"/>
<reference evidence="2" key="1">
    <citation type="journal article" date="2020" name="Stud. Mycol.">
        <title>101 Dothideomycetes genomes: a test case for predicting lifestyles and emergence of pathogens.</title>
        <authorList>
            <person name="Haridas S."/>
            <person name="Albert R."/>
            <person name="Binder M."/>
            <person name="Bloem J."/>
            <person name="Labutti K."/>
            <person name="Salamov A."/>
            <person name="Andreopoulos B."/>
            <person name="Baker S."/>
            <person name="Barry K."/>
            <person name="Bills G."/>
            <person name="Bluhm B."/>
            <person name="Cannon C."/>
            <person name="Castanera R."/>
            <person name="Culley D."/>
            <person name="Daum C."/>
            <person name="Ezra D."/>
            <person name="Gonzalez J."/>
            <person name="Henrissat B."/>
            <person name="Kuo A."/>
            <person name="Liang C."/>
            <person name="Lipzen A."/>
            <person name="Lutzoni F."/>
            <person name="Magnuson J."/>
            <person name="Mondo S."/>
            <person name="Nolan M."/>
            <person name="Ohm R."/>
            <person name="Pangilinan J."/>
            <person name="Park H.-J."/>
            <person name="Ramirez L."/>
            <person name="Alfaro M."/>
            <person name="Sun H."/>
            <person name="Tritt A."/>
            <person name="Yoshinaga Y."/>
            <person name="Zwiers L.-H."/>
            <person name="Turgeon B."/>
            <person name="Goodwin S."/>
            <person name="Spatafora J."/>
            <person name="Crous P."/>
            <person name="Grigoriev I."/>
        </authorList>
    </citation>
    <scope>NUCLEOTIDE SEQUENCE</scope>
    <source>
        <strain evidence="2">CBS 269.34</strain>
    </source>
</reference>
<accession>A0A6A6QJH3</accession>
<dbReference type="SUPFAM" id="SSF52047">
    <property type="entry name" value="RNI-like"/>
    <property type="match status" value="1"/>
</dbReference>
<dbReference type="EMBL" id="MU004194">
    <property type="protein sequence ID" value="KAF2492184.1"/>
    <property type="molecule type" value="Genomic_DNA"/>
</dbReference>
<name>A0A6A6QJH3_9PEZI</name>
<evidence type="ECO:0000313" key="2">
    <source>
        <dbReference type="EMBL" id="KAF2492184.1"/>
    </source>
</evidence>
<dbReference type="AlphaFoldDB" id="A0A6A6QJH3"/>
<feature type="domain" description="F-box" evidence="1">
    <location>
        <begin position="20"/>
        <end position="73"/>
    </location>
</feature>
<organism evidence="2 3">
    <name type="scientific">Lophium mytilinum</name>
    <dbReference type="NCBI Taxonomy" id="390894"/>
    <lineage>
        <taxon>Eukaryota</taxon>
        <taxon>Fungi</taxon>
        <taxon>Dikarya</taxon>
        <taxon>Ascomycota</taxon>
        <taxon>Pezizomycotina</taxon>
        <taxon>Dothideomycetes</taxon>
        <taxon>Pleosporomycetidae</taxon>
        <taxon>Mytilinidiales</taxon>
        <taxon>Mytilinidiaceae</taxon>
        <taxon>Lophium</taxon>
    </lineage>
</organism>
<gene>
    <name evidence="2" type="ORF">BU16DRAFT_542096</name>
</gene>
<protein>
    <recommendedName>
        <fullName evidence="1">F-box domain-containing protein</fullName>
    </recommendedName>
</protein>
<keyword evidence="3" id="KW-1185">Reference proteome</keyword>
<evidence type="ECO:0000313" key="3">
    <source>
        <dbReference type="Proteomes" id="UP000799750"/>
    </source>
</evidence>
<dbReference type="Proteomes" id="UP000799750">
    <property type="component" value="Unassembled WGS sequence"/>
</dbReference>
<proteinExistence type="predicted"/>